<gene>
    <name evidence="4" type="ORF">MNOR_LOCUS26826</name>
</gene>
<dbReference type="CDD" id="cd00037">
    <property type="entry name" value="CLECT"/>
    <property type="match status" value="1"/>
</dbReference>
<feature type="signal peptide" evidence="2">
    <location>
        <begin position="1"/>
        <end position="31"/>
    </location>
</feature>
<keyword evidence="1" id="KW-1015">Disulfide bond</keyword>
<dbReference type="Pfam" id="PF00059">
    <property type="entry name" value="Lectin_C"/>
    <property type="match status" value="1"/>
</dbReference>
<dbReference type="SMART" id="SM00034">
    <property type="entry name" value="CLECT"/>
    <property type="match status" value="1"/>
</dbReference>
<dbReference type="SUPFAM" id="SSF56436">
    <property type="entry name" value="C-type lectin-like"/>
    <property type="match status" value="1"/>
</dbReference>
<dbReference type="EMBL" id="CAXKWB010027307">
    <property type="protein sequence ID" value="CAL4131729.1"/>
    <property type="molecule type" value="Genomic_DNA"/>
</dbReference>
<dbReference type="InterPro" id="IPR001304">
    <property type="entry name" value="C-type_lectin-like"/>
</dbReference>
<feature type="non-terminal residue" evidence="4">
    <location>
        <position position="1"/>
    </location>
</feature>
<accession>A0AAV2RLQ2</accession>
<evidence type="ECO:0000313" key="5">
    <source>
        <dbReference type="Proteomes" id="UP001497623"/>
    </source>
</evidence>
<evidence type="ECO:0000256" key="2">
    <source>
        <dbReference type="SAM" id="SignalP"/>
    </source>
</evidence>
<evidence type="ECO:0000259" key="3">
    <source>
        <dbReference type="PROSITE" id="PS50041"/>
    </source>
</evidence>
<organism evidence="4 5">
    <name type="scientific">Meganyctiphanes norvegica</name>
    <name type="common">Northern krill</name>
    <name type="synonym">Thysanopoda norvegica</name>
    <dbReference type="NCBI Taxonomy" id="48144"/>
    <lineage>
        <taxon>Eukaryota</taxon>
        <taxon>Metazoa</taxon>
        <taxon>Ecdysozoa</taxon>
        <taxon>Arthropoda</taxon>
        <taxon>Crustacea</taxon>
        <taxon>Multicrustacea</taxon>
        <taxon>Malacostraca</taxon>
        <taxon>Eumalacostraca</taxon>
        <taxon>Eucarida</taxon>
        <taxon>Euphausiacea</taxon>
        <taxon>Euphausiidae</taxon>
        <taxon>Meganyctiphanes</taxon>
    </lineage>
</organism>
<dbReference type="InterPro" id="IPR016187">
    <property type="entry name" value="CTDL_fold"/>
</dbReference>
<comment type="caution">
    <text evidence="4">The sequence shown here is derived from an EMBL/GenBank/DDBJ whole genome shotgun (WGS) entry which is preliminary data.</text>
</comment>
<name>A0AAV2RLQ2_MEGNR</name>
<dbReference type="InterPro" id="IPR018378">
    <property type="entry name" value="C-type_lectin_CS"/>
</dbReference>
<reference evidence="4 5" key="1">
    <citation type="submission" date="2024-05" db="EMBL/GenBank/DDBJ databases">
        <authorList>
            <person name="Wallberg A."/>
        </authorList>
    </citation>
    <scope>NUCLEOTIDE SEQUENCE [LARGE SCALE GENOMIC DNA]</scope>
</reference>
<keyword evidence="2" id="KW-0732">Signal</keyword>
<dbReference type="PROSITE" id="PS50041">
    <property type="entry name" value="C_TYPE_LECTIN_2"/>
    <property type="match status" value="1"/>
</dbReference>
<dbReference type="PROSITE" id="PS00615">
    <property type="entry name" value="C_TYPE_LECTIN_1"/>
    <property type="match status" value="1"/>
</dbReference>
<dbReference type="Proteomes" id="UP001497623">
    <property type="component" value="Unassembled WGS sequence"/>
</dbReference>
<dbReference type="InterPro" id="IPR016186">
    <property type="entry name" value="C-type_lectin-like/link_sf"/>
</dbReference>
<dbReference type="AlphaFoldDB" id="A0AAV2RLQ2"/>
<feature type="chain" id="PRO_5043785839" description="C-type lectin domain-containing protein" evidence="2">
    <location>
        <begin position="32"/>
        <end position="291"/>
    </location>
</feature>
<sequence length="291" mass="31917">ILCAAIMRNTVAMLWGLVVITAAAVPAAAAGQELDDVVPLDDMVTLDNVIPLVDVLPVDNTINLQNSENETVTDYGELDIEHKGHGGCWPTPGCTHAGGYCVRFRSDCNGTIALGGCKTKKCKCCKPDQRDSTTTPMPCPVVTCPTCTTPDLEDTPCSACDLGDYCVGNKCYFIPKGGPMTWPEAKLECIKQSGRLAEPRNILEFWKAFGTNANLGFWLGGTDKKREGQWRWCSDKTKVGNIGWIHGHPRNNTHGGDCLYLKRDQYPALIDYHCNKVYEFLCERKAVKALP</sequence>
<feature type="domain" description="C-type lectin" evidence="3">
    <location>
        <begin position="167"/>
        <end position="283"/>
    </location>
</feature>
<proteinExistence type="predicted"/>
<evidence type="ECO:0000256" key="1">
    <source>
        <dbReference type="ARBA" id="ARBA00023157"/>
    </source>
</evidence>
<keyword evidence="5" id="KW-1185">Reference proteome</keyword>
<protein>
    <recommendedName>
        <fullName evidence="3">C-type lectin domain-containing protein</fullName>
    </recommendedName>
</protein>
<evidence type="ECO:0000313" key="4">
    <source>
        <dbReference type="EMBL" id="CAL4131729.1"/>
    </source>
</evidence>
<dbReference type="Gene3D" id="3.10.100.10">
    <property type="entry name" value="Mannose-Binding Protein A, subunit A"/>
    <property type="match status" value="1"/>
</dbReference>